<feature type="signal peptide" evidence="1">
    <location>
        <begin position="1"/>
        <end position="24"/>
    </location>
</feature>
<protein>
    <submittedName>
        <fullName evidence="2">Uncharacterized protein</fullName>
    </submittedName>
</protein>
<gene>
    <name evidence="2" type="ORF">POCTA_138.1.T1450004</name>
</gene>
<feature type="chain" id="PRO_5035825356" evidence="1">
    <location>
        <begin position="25"/>
        <end position="601"/>
    </location>
</feature>
<dbReference type="Proteomes" id="UP000683925">
    <property type="component" value="Unassembled WGS sequence"/>
</dbReference>
<reference evidence="2" key="1">
    <citation type="submission" date="2021-01" db="EMBL/GenBank/DDBJ databases">
        <authorList>
            <consortium name="Genoscope - CEA"/>
            <person name="William W."/>
        </authorList>
    </citation>
    <scope>NUCLEOTIDE SEQUENCE</scope>
</reference>
<dbReference type="OrthoDB" id="322874at2759"/>
<accession>A0A8S1Y6P4</accession>
<proteinExistence type="predicted"/>
<name>A0A8S1Y6P4_PAROT</name>
<organism evidence="2 3">
    <name type="scientific">Paramecium octaurelia</name>
    <dbReference type="NCBI Taxonomy" id="43137"/>
    <lineage>
        <taxon>Eukaryota</taxon>
        <taxon>Sar</taxon>
        <taxon>Alveolata</taxon>
        <taxon>Ciliophora</taxon>
        <taxon>Intramacronucleata</taxon>
        <taxon>Oligohymenophorea</taxon>
        <taxon>Peniculida</taxon>
        <taxon>Parameciidae</taxon>
        <taxon>Paramecium</taxon>
    </lineage>
</organism>
<dbReference type="AlphaFoldDB" id="A0A8S1Y6P4"/>
<dbReference type="EMBL" id="CAJJDP010000147">
    <property type="protein sequence ID" value="CAD8208677.1"/>
    <property type="molecule type" value="Genomic_DNA"/>
</dbReference>
<keyword evidence="3" id="KW-1185">Reference proteome</keyword>
<evidence type="ECO:0000313" key="2">
    <source>
        <dbReference type="EMBL" id="CAD8208677.1"/>
    </source>
</evidence>
<comment type="caution">
    <text evidence="2">The sequence shown here is derived from an EMBL/GenBank/DDBJ whole genome shotgun (WGS) entry which is preliminary data.</text>
</comment>
<sequence>MGQQLRLILILLIIFEKSLIRVEAKINEMKGQLKNIGLDLKFLRGKSVEQLFEIRKWKVLKEAPYKNVKTIYVPLQTLEIFHEQEKVEVSPSVLMNLEDLNDQGGEVNEFLLQELFEEKKTVLLIHGQAGSGKSTSAKKQKNLYGNYITKVKKSEIKCSYLFISHYLLQKTQFFKQLKRHFVKMSMDQTHLQFLQQEVKFTSRNYTVWFLPDKEKELKEIQLRKFNETQMKEYLKKYTIQTMKMLMFEIYEWQTQISNRGVGDINRFDICWEKFFSQFQRQEATNGENLLNEEQILGIQSFLKDDELIALKSTEALRSLSVNLEQLRNVEKYEKMIKSINLNKLIETPYMMEIVVQVLPDMVTKAAEINNVKKNFLKNFPNMRKVLLKSQFFIQIYTHQKQFLNQLINENEKRITIKLKKLIQQIWKSLSILKSLKQFGIYLKKNQQPFNFKKEVNDLKTIPQIDLPYIHMLKYNAFKKIAVQKEAINKYNLTSYDFYEEFINLYHLKQIEKLKNLGKSINTDSFLHDLKKYLIELAKNMSFRQVTQVQYYQKGLLFYEENFEEEWLNQFFNDDCKNGNYKKDVHLRVLDCRRFIRSVGVI</sequence>
<evidence type="ECO:0000313" key="3">
    <source>
        <dbReference type="Proteomes" id="UP000683925"/>
    </source>
</evidence>
<keyword evidence="1" id="KW-0732">Signal</keyword>
<evidence type="ECO:0000256" key="1">
    <source>
        <dbReference type="SAM" id="SignalP"/>
    </source>
</evidence>